<keyword evidence="2" id="KW-1185">Reference proteome</keyword>
<dbReference type="EMBL" id="CP000859">
    <property type="protein sequence ID" value="ABW68720.1"/>
    <property type="molecule type" value="Genomic_DNA"/>
</dbReference>
<gene>
    <name evidence="1" type="ordered locus">Dole_2917</name>
</gene>
<evidence type="ECO:0008006" key="3">
    <source>
        <dbReference type="Google" id="ProtNLM"/>
    </source>
</evidence>
<reference evidence="1 2" key="1">
    <citation type="submission" date="2007-10" db="EMBL/GenBank/DDBJ databases">
        <title>Complete sequence of Desulfococcus oleovorans Hxd3.</title>
        <authorList>
            <consortium name="US DOE Joint Genome Institute"/>
            <person name="Copeland A."/>
            <person name="Lucas S."/>
            <person name="Lapidus A."/>
            <person name="Barry K."/>
            <person name="Glavina del Rio T."/>
            <person name="Dalin E."/>
            <person name="Tice H."/>
            <person name="Pitluck S."/>
            <person name="Kiss H."/>
            <person name="Brettin T."/>
            <person name="Bruce D."/>
            <person name="Detter J.C."/>
            <person name="Han C."/>
            <person name="Schmutz J."/>
            <person name="Larimer F."/>
            <person name="Land M."/>
            <person name="Hauser L."/>
            <person name="Kyrpides N."/>
            <person name="Kim E."/>
            <person name="Wawrik B."/>
            <person name="Richardson P."/>
        </authorList>
    </citation>
    <scope>NUCLEOTIDE SEQUENCE [LARGE SCALE GENOMIC DNA]</scope>
    <source>
        <strain evidence="2">DSM 6200 / JCM 39069 / Hxd3</strain>
    </source>
</reference>
<dbReference type="AlphaFoldDB" id="A8ZYJ5"/>
<proteinExistence type="predicted"/>
<protein>
    <recommendedName>
        <fullName evidence="3">DUF932 domain-containing protein</fullName>
    </recommendedName>
</protein>
<dbReference type="STRING" id="96561.Dole_2917"/>
<dbReference type="HOGENOM" id="CLU_902330_0_0_7"/>
<dbReference type="Proteomes" id="UP000008561">
    <property type="component" value="Chromosome"/>
</dbReference>
<evidence type="ECO:0000313" key="1">
    <source>
        <dbReference type="EMBL" id="ABW68720.1"/>
    </source>
</evidence>
<dbReference type="OrthoDB" id="5413728at2"/>
<accession>A8ZYJ5</accession>
<dbReference type="eggNOG" id="ENOG5030ZNU">
    <property type="taxonomic scope" value="Bacteria"/>
</dbReference>
<organism evidence="1 2">
    <name type="scientific">Desulfosudis oleivorans (strain DSM 6200 / JCM 39069 / Hxd3)</name>
    <name type="common">Desulfococcus oleovorans</name>
    <dbReference type="NCBI Taxonomy" id="96561"/>
    <lineage>
        <taxon>Bacteria</taxon>
        <taxon>Pseudomonadati</taxon>
        <taxon>Thermodesulfobacteriota</taxon>
        <taxon>Desulfobacteria</taxon>
        <taxon>Desulfobacterales</taxon>
        <taxon>Desulfosudaceae</taxon>
        <taxon>Desulfosudis</taxon>
    </lineage>
</organism>
<dbReference type="KEGG" id="dol:Dole_2917"/>
<sequence>MQKLVTLEKVFDRVDKMSAQCHDHHVDVKDIDFESLDSIRLSGTPHPVRPVAQRSFANRLGIPFPYLRRCPEEIQAANLNHWINQEKNDQLFIRFDGDEIRAVFTPKYTPVDNFEILERLDSLGYGPDTKVQCSLDAEFLSLSIPDGRKAFDINGDRFKPGISISNSEVGLASLTISAFVLRLVCTNGLIARTGISASYRHVSTRILKEFPQTIETVSKELGAQQRQFRISMEAPVDNPMQTMDSFNRQFAVSAQEKEAVDWGWSQESGKTMFNIIQAYTRAAQMEGLPAESSYRLQRIGGDILDMVT</sequence>
<name>A8ZYJ5_DESOH</name>
<dbReference type="Pfam" id="PF06067">
    <property type="entry name" value="DUF932"/>
    <property type="match status" value="1"/>
</dbReference>
<dbReference type="InterPro" id="IPR026325">
    <property type="entry name" value="DUF932"/>
</dbReference>
<evidence type="ECO:0000313" key="2">
    <source>
        <dbReference type="Proteomes" id="UP000008561"/>
    </source>
</evidence>
<dbReference type="RefSeq" id="WP_012176331.1">
    <property type="nucleotide sequence ID" value="NC_009943.1"/>
</dbReference>